<comment type="similarity">
    <text evidence="1">Belongs to the HEBP family.</text>
</comment>
<dbReference type="PANTHER" id="PTHR11220:SF50">
    <property type="entry name" value="SOUL HEME-BINDING FAMILY PROTEIN"/>
    <property type="match status" value="1"/>
</dbReference>
<dbReference type="InterPro" id="IPR011256">
    <property type="entry name" value="Reg_factor_effector_dom_sf"/>
</dbReference>
<evidence type="ECO:0008006" key="4">
    <source>
        <dbReference type="Google" id="ProtNLM"/>
    </source>
</evidence>
<protein>
    <recommendedName>
        <fullName evidence="4">SOUL heme-binding protein</fullName>
    </recommendedName>
</protein>
<name>A0AAW1QMU5_9CHLO</name>
<organism evidence="2 3">
    <name type="scientific">Elliptochloris bilobata</name>
    <dbReference type="NCBI Taxonomy" id="381761"/>
    <lineage>
        <taxon>Eukaryota</taxon>
        <taxon>Viridiplantae</taxon>
        <taxon>Chlorophyta</taxon>
        <taxon>core chlorophytes</taxon>
        <taxon>Trebouxiophyceae</taxon>
        <taxon>Trebouxiophyceae incertae sedis</taxon>
        <taxon>Elliptochloris clade</taxon>
        <taxon>Elliptochloris</taxon>
    </lineage>
</organism>
<dbReference type="SUPFAM" id="SSF55136">
    <property type="entry name" value="Probable bacterial effector-binding domain"/>
    <property type="match status" value="1"/>
</dbReference>
<reference evidence="2 3" key="1">
    <citation type="journal article" date="2024" name="Nat. Commun.">
        <title>Phylogenomics reveals the evolutionary origins of lichenization in chlorophyte algae.</title>
        <authorList>
            <person name="Puginier C."/>
            <person name="Libourel C."/>
            <person name="Otte J."/>
            <person name="Skaloud P."/>
            <person name="Haon M."/>
            <person name="Grisel S."/>
            <person name="Petersen M."/>
            <person name="Berrin J.G."/>
            <person name="Delaux P.M."/>
            <person name="Dal Grande F."/>
            <person name="Keller J."/>
        </authorList>
    </citation>
    <scope>NUCLEOTIDE SEQUENCE [LARGE SCALE GENOMIC DNA]</scope>
    <source>
        <strain evidence="2 3">SAG 245.80</strain>
    </source>
</reference>
<dbReference type="Gene3D" id="3.20.80.10">
    <property type="entry name" value="Regulatory factor, effector binding domain"/>
    <property type="match status" value="1"/>
</dbReference>
<proteinExistence type="inferred from homology"/>
<comment type="caution">
    <text evidence="2">The sequence shown here is derived from an EMBL/GenBank/DDBJ whole genome shotgun (WGS) entry which is preliminary data.</text>
</comment>
<dbReference type="EMBL" id="JALJOU010000082">
    <property type="protein sequence ID" value="KAK9822836.1"/>
    <property type="molecule type" value="Genomic_DNA"/>
</dbReference>
<evidence type="ECO:0000256" key="1">
    <source>
        <dbReference type="ARBA" id="ARBA00009817"/>
    </source>
</evidence>
<keyword evidence="3" id="KW-1185">Reference proteome</keyword>
<sequence length="326" mass="36099">MQERMEFLKADLVHLFDDQGIDKSQYDHVVKFRDPITAYNNAKGYMFNIALLKRVFSPKFFLHDIRQTGEHEATTRWTMVMDFTLLPQGSALRKFWSPKLTFTGVSIMGVNPENGKFNRHIDYWDAIANQEYFSLEALQHVLAQLASLSHAPPGLETPPHMVLRKRKDYEVRRYEPFLVAEAALGGADPAGDGGDAFRTLAGYLFGENAAGERMAMTAPVISSTSGVMQFFMGGGRQAADVPAPTAGSVRVREMSGGLFAIAAFSGHADPPRARAEAEKLRAALARDGMAFAGDDWALLRYNDPGTWPPLRLNEVLVPLAGFDLWG</sequence>
<dbReference type="AlphaFoldDB" id="A0AAW1QMU5"/>
<evidence type="ECO:0000313" key="2">
    <source>
        <dbReference type="EMBL" id="KAK9822836.1"/>
    </source>
</evidence>
<evidence type="ECO:0000313" key="3">
    <source>
        <dbReference type="Proteomes" id="UP001445335"/>
    </source>
</evidence>
<dbReference type="Proteomes" id="UP001445335">
    <property type="component" value="Unassembled WGS sequence"/>
</dbReference>
<dbReference type="Pfam" id="PF04832">
    <property type="entry name" value="SOUL"/>
    <property type="match status" value="1"/>
</dbReference>
<accession>A0AAW1QMU5</accession>
<dbReference type="PANTHER" id="PTHR11220">
    <property type="entry name" value="HEME-BINDING PROTEIN-RELATED"/>
    <property type="match status" value="1"/>
</dbReference>
<dbReference type="Pfam" id="PF10184">
    <property type="entry name" value="DUF2358"/>
    <property type="match status" value="1"/>
</dbReference>
<dbReference type="InterPro" id="IPR018790">
    <property type="entry name" value="DUF2358"/>
</dbReference>
<gene>
    <name evidence="2" type="ORF">WJX81_000491</name>
</gene>
<dbReference type="InterPro" id="IPR006917">
    <property type="entry name" value="SOUL_heme-bd"/>
</dbReference>